<organism evidence="1 2">
    <name type="scientific">Rotaria magnacalcarata</name>
    <dbReference type="NCBI Taxonomy" id="392030"/>
    <lineage>
        <taxon>Eukaryota</taxon>
        <taxon>Metazoa</taxon>
        <taxon>Spiralia</taxon>
        <taxon>Gnathifera</taxon>
        <taxon>Rotifera</taxon>
        <taxon>Eurotatoria</taxon>
        <taxon>Bdelloidea</taxon>
        <taxon>Philodinida</taxon>
        <taxon>Philodinidae</taxon>
        <taxon>Rotaria</taxon>
    </lineage>
</organism>
<dbReference type="AlphaFoldDB" id="A0A8S2L6I3"/>
<dbReference type="EMBL" id="CAJOBJ010001640">
    <property type="protein sequence ID" value="CAF3889233.1"/>
    <property type="molecule type" value="Genomic_DNA"/>
</dbReference>
<accession>A0A8S2L6I3</accession>
<reference evidence="1" key="1">
    <citation type="submission" date="2021-02" db="EMBL/GenBank/DDBJ databases">
        <authorList>
            <person name="Nowell W R."/>
        </authorList>
    </citation>
    <scope>NUCLEOTIDE SEQUENCE</scope>
</reference>
<dbReference type="Proteomes" id="UP000681720">
    <property type="component" value="Unassembled WGS sequence"/>
</dbReference>
<evidence type="ECO:0000313" key="2">
    <source>
        <dbReference type="Proteomes" id="UP000681720"/>
    </source>
</evidence>
<evidence type="ECO:0000313" key="1">
    <source>
        <dbReference type="EMBL" id="CAF3889233.1"/>
    </source>
</evidence>
<proteinExistence type="predicted"/>
<gene>
    <name evidence="1" type="ORF">GIL414_LOCUS5957</name>
</gene>
<feature type="non-terminal residue" evidence="1">
    <location>
        <position position="33"/>
    </location>
</feature>
<sequence>MGSLFSLKHDQPEFFEDFQPINQYYNVEFGYAP</sequence>
<comment type="caution">
    <text evidence="1">The sequence shown here is derived from an EMBL/GenBank/DDBJ whole genome shotgun (WGS) entry which is preliminary data.</text>
</comment>
<protein>
    <submittedName>
        <fullName evidence="1">Uncharacterized protein</fullName>
    </submittedName>
</protein>
<name>A0A8S2L6I3_9BILA</name>